<evidence type="ECO:0000313" key="3">
    <source>
        <dbReference type="Proteomes" id="UP001497522"/>
    </source>
</evidence>
<name>A0ABP1A903_9BRYO</name>
<dbReference type="PANTHER" id="PTHR36713:SF1">
    <property type="entry name" value="OS09G0344700 PROTEIN"/>
    <property type="match status" value="1"/>
</dbReference>
<dbReference type="EMBL" id="OZ023702">
    <property type="protein sequence ID" value="CAK9859012.1"/>
    <property type="molecule type" value="Genomic_DNA"/>
</dbReference>
<protein>
    <submittedName>
        <fullName evidence="2">Uncharacterized protein</fullName>
    </submittedName>
</protein>
<dbReference type="Proteomes" id="UP001497522">
    <property type="component" value="Chromosome 1"/>
</dbReference>
<gene>
    <name evidence="2" type="ORF">CSSPJE1EN2_LOCUS2007</name>
</gene>
<evidence type="ECO:0000313" key="2">
    <source>
        <dbReference type="EMBL" id="CAK9859012.1"/>
    </source>
</evidence>
<organism evidence="2 3">
    <name type="scientific">Sphagnum jensenii</name>
    <dbReference type="NCBI Taxonomy" id="128206"/>
    <lineage>
        <taxon>Eukaryota</taxon>
        <taxon>Viridiplantae</taxon>
        <taxon>Streptophyta</taxon>
        <taxon>Embryophyta</taxon>
        <taxon>Bryophyta</taxon>
        <taxon>Sphagnophytina</taxon>
        <taxon>Sphagnopsida</taxon>
        <taxon>Sphagnales</taxon>
        <taxon>Sphagnaceae</taxon>
        <taxon>Sphagnum</taxon>
    </lineage>
</organism>
<sequence>MEHQSNVEYASCFPPRLEDAGLEDCALPLEKIQEAFRLAAEKMHTAAESIVEVLGVQGIKENDDGVCVPDPKGGNGQWGDSLVDNSDGIRGPGDSCVDTHTGGILEEGKDAVVDSGIEGKEDKLVGGIGDGRPKLGEGGCIAGDLGGLGGVPGVISSPERKTHDDDDDDDDDEPKGPSLAGVSLSNFGHGGRVGL</sequence>
<reference evidence="2 3" key="1">
    <citation type="submission" date="2024-03" db="EMBL/GenBank/DDBJ databases">
        <authorList>
            <consortium name="ELIXIR-Norway"/>
            <consortium name="Elixir Norway"/>
        </authorList>
    </citation>
    <scope>NUCLEOTIDE SEQUENCE [LARGE SCALE GENOMIC DNA]</scope>
</reference>
<dbReference type="PANTHER" id="PTHR36713">
    <property type="entry name" value="OS09G0344700 PROTEIN"/>
    <property type="match status" value="1"/>
</dbReference>
<feature type="region of interest" description="Disordered" evidence="1">
    <location>
        <begin position="149"/>
        <end position="195"/>
    </location>
</feature>
<proteinExistence type="predicted"/>
<evidence type="ECO:0000256" key="1">
    <source>
        <dbReference type="SAM" id="MobiDB-lite"/>
    </source>
</evidence>
<accession>A0ABP1A903</accession>
<keyword evidence="3" id="KW-1185">Reference proteome</keyword>